<dbReference type="PANTHER" id="PTHR47245">
    <property type="entry name" value="PEPTIDYLPROLYL ISOMERASE"/>
    <property type="match status" value="1"/>
</dbReference>
<dbReference type="InterPro" id="IPR050245">
    <property type="entry name" value="PrsA_foldase"/>
</dbReference>
<proteinExistence type="predicted"/>
<reference evidence="2" key="2">
    <citation type="journal article" date="2017" name="Stand. Genomic Sci.">
        <title>Complete genome sequence of the sulfur-oxidizing chemolithoautotrophic Sulfurovum lithotrophicum 42BKTT.</title>
        <authorList>
            <person name="Jeon W."/>
            <person name="Priscilla L."/>
            <person name="Park G."/>
            <person name="Lee H."/>
            <person name="Lee N."/>
            <person name="Lee D."/>
            <person name="Kwon H."/>
            <person name="Ahn I."/>
            <person name="Lee C."/>
            <person name="Lee H."/>
            <person name="Ahn J."/>
        </authorList>
    </citation>
    <scope>NUCLEOTIDE SEQUENCE [LARGE SCALE GENOMIC DNA]</scope>
    <source>
        <strain evidence="2">ATCC BAA-797 / 42BKT</strain>
    </source>
</reference>
<evidence type="ECO:0000313" key="1">
    <source>
        <dbReference type="EMBL" id="AKF25746.1"/>
    </source>
</evidence>
<organism evidence="1 2">
    <name type="scientific">Sulfurovum lithotrophicum</name>
    <dbReference type="NCBI Taxonomy" id="206403"/>
    <lineage>
        <taxon>Bacteria</taxon>
        <taxon>Pseudomonadati</taxon>
        <taxon>Campylobacterota</taxon>
        <taxon>Epsilonproteobacteria</taxon>
        <taxon>Campylobacterales</taxon>
        <taxon>Sulfurovaceae</taxon>
        <taxon>Sulfurovum</taxon>
    </lineage>
</organism>
<reference evidence="1 2" key="1">
    <citation type="submission" date="2015-04" db="EMBL/GenBank/DDBJ databases">
        <title>Complete genome sequence of Sulfurovum lithotrophicum ATCC BAA-797T.</title>
        <authorList>
            <person name="Ahn J."/>
            <person name="Park G."/>
            <person name="Jeon W."/>
            <person name="Jang Y."/>
            <person name="Jang M."/>
            <person name="Lee H."/>
            <person name="Lee H."/>
        </authorList>
    </citation>
    <scope>NUCLEOTIDE SEQUENCE [LARGE SCALE GENOMIC DNA]</scope>
    <source>
        <strain evidence="2">ATCC BAA-797 / 42BKT</strain>
    </source>
</reference>
<dbReference type="Proteomes" id="UP000034444">
    <property type="component" value="Chromosome"/>
</dbReference>
<dbReference type="RefSeq" id="WP_046551808.1">
    <property type="nucleotide sequence ID" value="NZ_CP011308.1"/>
</dbReference>
<sequence length="245" mass="28774">MLKKLLHEPLLHFLVLGGLLFLGYSFVQNGEDEENSIVISKGRIDQLTSDWEKKFFRTPTKKEKQKMIENEIYTTVLYKEALKIGLDKNDDEIKRRLAQKMEFVAYDTYELPEPSDEVLKKYMQEHPEKYRGEEKIHFTQSMMGDDATQFEKEYTLTKFEASNIFGRAFSDMLFTLKADGKVHKIESTYGVHDVRVIDRPTSKPKTFDAVKEKLKGDYLNAQREQKNKAIYEKLKSQYTISIEEK</sequence>
<dbReference type="OrthoDB" id="196786at2"/>
<evidence type="ECO:0008006" key="3">
    <source>
        <dbReference type="Google" id="ProtNLM"/>
    </source>
</evidence>
<gene>
    <name evidence="1" type="ORF">YH65_10370</name>
</gene>
<dbReference type="PANTHER" id="PTHR47245:SF2">
    <property type="entry name" value="PEPTIDYL-PROLYL CIS-TRANS ISOMERASE HP_0175-RELATED"/>
    <property type="match status" value="1"/>
</dbReference>
<dbReference type="KEGG" id="slh:YH65_10370"/>
<accession>A0A7U4RRG3</accession>
<keyword evidence="2" id="KW-1185">Reference proteome</keyword>
<dbReference type="AlphaFoldDB" id="A0A7U4RRG3"/>
<name>A0A7U4RRG3_9BACT</name>
<protein>
    <recommendedName>
        <fullName evidence="3">PpiC domain-containing protein</fullName>
    </recommendedName>
</protein>
<dbReference type="EMBL" id="CP011308">
    <property type="protein sequence ID" value="AKF25746.1"/>
    <property type="molecule type" value="Genomic_DNA"/>
</dbReference>
<evidence type="ECO:0000313" key="2">
    <source>
        <dbReference type="Proteomes" id="UP000034444"/>
    </source>
</evidence>